<evidence type="ECO:0000313" key="15">
    <source>
        <dbReference type="EMBL" id="MDC8772111.1"/>
    </source>
</evidence>
<name>A0ABT5KH27_9BURK</name>
<dbReference type="SUPFAM" id="SSF81767">
    <property type="entry name" value="Pre-protein crosslinking domain of SecA"/>
    <property type="match status" value="1"/>
</dbReference>
<feature type="domain" description="Helicase C-terminal" evidence="13">
    <location>
        <begin position="461"/>
        <end position="608"/>
    </location>
</feature>
<dbReference type="Gene3D" id="3.90.1440.10">
    <property type="entry name" value="SecA, preprotein cross-linking domain"/>
    <property type="match status" value="1"/>
</dbReference>
<keyword evidence="16" id="KW-1185">Reference proteome</keyword>
<dbReference type="InterPro" id="IPR000185">
    <property type="entry name" value="SecA"/>
</dbReference>
<comment type="subcellular location">
    <subcellularLocation>
        <location evidence="11">Cell membrane</location>
        <topology evidence="11">Peripheral membrane protein</topology>
        <orientation evidence="11">Cytoplasmic side</orientation>
    </subcellularLocation>
    <subcellularLocation>
        <location evidence="11">Cytoplasm</location>
    </subcellularLocation>
    <text evidence="11">Distribution is 50-50.</text>
</comment>
<feature type="domain" description="SecA family profile" evidence="14">
    <location>
        <begin position="24"/>
        <end position="614"/>
    </location>
</feature>
<evidence type="ECO:0000256" key="7">
    <source>
        <dbReference type="ARBA" id="ARBA00022927"/>
    </source>
</evidence>
<dbReference type="InterPro" id="IPR027417">
    <property type="entry name" value="P-loop_NTPase"/>
</dbReference>
<evidence type="ECO:0000256" key="4">
    <source>
        <dbReference type="ARBA" id="ARBA00022519"/>
    </source>
</evidence>
<evidence type="ECO:0000256" key="8">
    <source>
        <dbReference type="ARBA" id="ARBA00022967"/>
    </source>
</evidence>
<dbReference type="PANTHER" id="PTHR30612">
    <property type="entry name" value="SECA INNER MEMBRANE COMPONENT OF SEC PROTEIN SECRETION SYSTEM"/>
    <property type="match status" value="1"/>
</dbReference>
<evidence type="ECO:0000256" key="5">
    <source>
        <dbReference type="ARBA" id="ARBA00022741"/>
    </source>
</evidence>
<feature type="binding site" evidence="11">
    <location>
        <position position="108"/>
    </location>
    <ligand>
        <name>ATP</name>
        <dbReference type="ChEBI" id="CHEBI:30616"/>
    </ligand>
</feature>
<dbReference type="SUPFAM" id="SSF52540">
    <property type="entry name" value="P-loop containing nucleoside triphosphate hydrolases"/>
    <property type="match status" value="2"/>
</dbReference>
<dbReference type="Pfam" id="PF07517">
    <property type="entry name" value="SecA_DEAD"/>
    <property type="match status" value="1"/>
</dbReference>
<proteinExistence type="inferred from homology"/>
<dbReference type="PROSITE" id="PS51196">
    <property type="entry name" value="SECA_MOTOR_DEAD"/>
    <property type="match status" value="1"/>
</dbReference>
<keyword evidence="6 11" id="KW-0067">ATP-binding</keyword>
<evidence type="ECO:0000313" key="16">
    <source>
        <dbReference type="Proteomes" id="UP001221189"/>
    </source>
</evidence>
<evidence type="ECO:0000256" key="1">
    <source>
        <dbReference type="ARBA" id="ARBA00022448"/>
    </source>
</evidence>
<keyword evidence="2 11" id="KW-1003">Cell membrane</keyword>
<organism evidence="15 16">
    <name type="scientific">Roseateles albus</name>
    <dbReference type="NCBI Taxonomy" id="2987525"/>
    <lineage>
        <taxon>Bacteria</taxon>
        <taxon>Pseudomonadati</taxon>
        <taxon>Pseudomonadota</taxon>
        <taxon>Betaproteobacteria</taxon>
        <taxon>Burkholderiales</taxon>
        <taxon>Sphaerotilaceae</taxon>
        <taxon>Roseateles</taxon>
    </lineage>
</organism>
<dbReference type="Pfam" id="PF01043">
    <property type="entry name" value="SecA_PP_bind"/>
    <property type="match status" value="1"/>
</dbReference>
<dbReference type="InterPro" id="IPR001650">
    <property type="entry name" value="Helicase_C-like"/>
</dbReference>
<comment type="caution">
    <text evidence="15">The sequence shown here is derived from an EMBL/GenBank/DDBJ whole genome shotgun (WGS) entry which is preliminary data.</text>
</comment>
<keyword evidence="8 11" id="KW-1278">Translocase</keyword>
<dbReference type="CDD" id="cd18803">
    <property type="entry name" value="SF2_C_secA"/>
    <property type="match status" value="1"/>
</dbReference>
<keyword evidence="7 11" id="KW-0653">Protein transport</keyword>
<dbReference type="PRINTS" id="PR00906">
    <property type="entry name" value="SECA"/>
</dbReference>
<evidence type="ECO:0000256" key="2">
    <source>
        <dbReference type="ARBA" id="ARBA00022475"/>
    </source>
</evidence>
<dbReference type="InterPro" id="IPR011115">
    <property type="entry name" value="SecA_DEAD"/>
</dbReference>
<evidence type="ECO:0000259" key="12">
    <source>
        <dbReference type="PROSITE" id="PS51192"/>
    </source>
</evidence>
<dbReference type="Gene3D" id="3.40.50.300">
    <property type="entry name" value="P-loop containing nucleotide triphosphate hydrolases"/>
    <property type="match status" value="2"/>
</dbReference>
<dbReference type="EMBL" id="JAQQXT010000006">
    <property type="protein sequence ID" value="MDC8772111.1"/>
    <property type="molecule type" value="Genomic_DNA"/>
</dbReference>
<dbReference type="SMART" id="SM00958">
    <property type="entry name" value="SecA_PP_bind"/>
    <property type="match status" value="1"/>
</dbReference>
<gene>
    <name evidence="11" type="primary">secA</name>
    <name evidence="15" type="ORF">PRZ03_11070</name>
</gene>
<comment type="similarity">
    <text evidence="11">Belongs to the SecA family.</text>
</comment>
<dbReference type="RefSeq" id="WP_273600354.1">
    <property type="nucleotide sequence ID" value="NZ_JAQQXT010000006.1"/>
</dbReference>
<sequence length="657" mass="71969">MSLDRPPYPERLDVLPEGWLEESGERLVGGLRRKLAAERALRSNIVARVRACEADVAGLELPDLPAAARELGRILRRDGYRPAAVAKAFALISRAAELTLGKRHFDVQLLGGWVLLQGMVAEMETGEGKTLTATLPACTAALAGVPVHVITVNDYLVSRDAEEMRPVYEALGLSVGVATEEQEPPQRQAAYACHVVYASNKTIVFDYLRDRLVLAGSASALRLRLERLSGQQSRLKRLLLRGLSFAIVDEADSVLVDEARTPLIISAPADAGDEEQVAVLGIKLAQQLIKDHDFKVQLSERRLALTDAGRAHVEELCAPLGGLWTGALRREELLTQALSALHLFHLDEHYLVREDKIQIVDEYTGRVMADRSWERGLHQLIEAKEGCTITAQKEPLARISYQRFFRRYLHLAGMTGTAKEVSTELGFVYDLPVVKLPTNRPSRRILLTEQVYGDAAQKWRRIVARVAEIHALGRPVLLGTHSVAASERASQLLQQMGLAHRVLNAKQDGEEAAIVAVAGQAACITIATNMAGRGTDIKLAADVAALGGLHVILSERHDSKRIDRQLAGRCARQGDPGYFETILSLEDSIMAAFGTRSTRALAALMALMPDSAAAGLGSAAIRWSQRRTERAHSRVRKGLLKQDLHTSRLLAFAGRPE</sequence>
<dbReference type="CDD" id="cd17928">
    <property type="entry name" value="DEXDc_SecA"/>
    <property type="match status" value="1"/>
</dbReference>
<dbReference type="PROSITE" id="PS51194">
    <property type="entry name" value="HELICASE_CTER"/>
    <property type="match status" value="1"/>
</dbReference>
<comment type="catalytic activity">
    <reaction evidence="11">
        <text>ATP + H2O + cellular proteinSide 1 = ADP + phosphate + cellular proteinSide 2.</text>
        <dbReference type="EC" id="7.4.2.8"/>
    </reaction>
</comment>
<dbReference type="InterPro" id="IPR014001">
    <property type="entry name" value="Helicase_ATP-bd"/>
</dbReference>
<evidence type="ECO:0000259" key="13">
    <source>
        <dbReference type="PROSITE" id="PS51194"/>
    </source>
</evidence>
<accession>A0ABT5KH27</accession>
<dbReference type="PROSITE" id="PS01312">
    <property type="entry name" value="SECA"/>
    <property type="match status" value="1"/>
</dbReference>
<feature type="domain" description="Helicase ATP-binding" evidence="12">
    <location>
        <begin position="110"/>
        <end position="287"/>
    </location>
</feature>
<reference evidence="15 16" key="1">
    <citation type="submission" date="2022-10" db="EMBL/GenBank/DDBJ databases">
        <title>Paucibacter sp. hw1 Genome sequencing.</title>
        <authorList>
            <person name="Park S."/>
        </authorList>
    </citation>
    <scope>NUCLEOTIDE SEQUENCE [LARGE SCALE GENOMIC DNA]</scope>
    <source>
        <strain evidence="16">hw1</strain>
    </source>
</reference>
<dbReference type="HAMAP" id="MF_01382">
    <property type="entry name" value="SecA"/>
    <property type="match status" value="1"/>
</dbReference>
<evidence type="ECO:0000256" key="10">
    <source>
        <dbReference type="ARBA" id="ARBA00023136"/>
    </source>
</evidence>
<keyword evidence="4" id="KW-0997">Cell inner membrane</keyword>
<evidence type="ECO:0000256" key="11">
    <source>
        <dbReference type="HAMAP-Rule" id="MF_01382"/>
    </source>
</evidence>
<keyword evidence="10 11" id="KW-0472">Membrane</keyword>
<protein>
    <recommendedName>
        <fullName evidence="11">Protein translocase subunit SecA</fullName>
        <ecNumber evidence="11">7.4.2.8</ecNumber>
    </recommendedName>
</protein>
<feature type="binding site" evidence="11">
    <location>
        <begin position="126"/>
        <end position="130"/>
    </location>
    <ligand>
        <name>ATP</name>
        <dbReference type="ChEBI" id="CHEBI:30616"/>
    </ligand>
</feature>
<dbReference type="InterPro" id="IPR036670">
    <property type="entry name" value="SecA_X-link_sf"/>
</dbReference>
<keyword evidence="5 11" id="KW-0547">Nucleotide-binding</keyword>
<dbReference type="Proteomes" id="UP001221189">
    <property type="component" value="Unassembled WGS sequence"/>
</dbReference>
<dbReference type="EC" id="7.4.2.8" evidence="11"/>
<dbReference type="InterPro" id="IPR014018">
    <property type="entry name" value="SecA_motor_DEAD"/>
</dbReference>
<dbReference type="Pfam" id="PF21090">
    <property type="entry name" value="P-loop_SecA"/>
    <property type="match status" value="1"/>
</dbReference>
<feature type="binding site" evidence="11">
    <location>
        <position position="536"/>
    </location>
    <ligand>
        <name>ATP</name>
        <dbReference type="ChEBI" id="CHEBI:30616"/>
    </ligand>
</feature>
<dbReference type="PROSITE" id="PS51192">
    <property type="entry name" value="HELICASE_ATP_BIND_1"/>
    <property type="match status" value="1"/>
</dbReference>
<dbReference type="SMART" id="SM00957">
    <property type="entry name" value="SecA_DEAD"/>
    <property type="match status" value="1"/>
</dbReference>
<keyword evidence="1 11" id="KW-0813">Transport</keyword>
<comment type="subunit">
    <text evidence="11">Monomer and homodimer. Part of the essential Sec protein translocation apparatus which comprises SecA, SecYEG and auxiliary proteins SecDF-YajC and YidC.</text>
</comment>
<dbReference type="PANTHER" id="PTHR30612:SF0">
    <property type="entry name" value="CHLOROPLAST PROTEIN-TRANSPORTING ATPASE"/>
    <property type="match status" value="1"/>
</dbReference>
<evidence type="ECO:0000256" key="6">
    <source>
        <dbReference type="ARBA" id="ARBA00022840"/>
    </source>
</evidence>
<comment type="function">
    <text evidence="11">Part of the Sec protein translocase complex. Interacts with the SecYEG preprotein conducting channel. Has a central role in coupling the hydrolysis of ATP to the transfer of proteins into and across the cell membrane, serving both as a receptor for the preprotein-SecB complex and as an ATP-driven molecular motor driving the stepwise translocation of polypeptide chains across the membrane.</text>
</comment>
<evidence type="ECO:0000256" key="3">
    <source>
        <dbReference type="ARBA" id="ARBA00022490"/>
    </source>
</evidence>
<dbReference type="InterPro" id="IPR011130">
    <property type="entry name" value="SecA_preprotein_X-link_dom"/>
</dbReference>
<dbReference type="InterPro" id="IPR020937">
    <property type="entry name" value="SecA_CS"/>
</dbReference>
<keyword evidence="9 11" id="KW-0811">Translocation</keyword>
<dbReference type="InterPro" id="IPR044722">
    <property type="entry name" value="SecA_SF2_C"/>
</dbReference>
<evidence type="ECO:0000256" key="9">
    <source>
        <dbReference type="ARBA" id="ARBA00023010"/>
    </source>
</evidence>
<evidence type="ECO:0000259" key="14">
    <source>
        <dbReference type="PROSITE" id="PS51196"/>
    </source>
</evidence>
<keyword evidence="3 11" id="KW-0963">Cytoplasm</keyword>